<dbReference type="AlphaFoldDB" id="W7QAX1"/>
<dbReference type="NCBIfam" id="NF045761">
    <property type="entry name" value="NAMPUrTaseMurU"/>
    <property type="match status" value="1"/>
</dbReference>
<dbReference type="InterPro" id="IPR005835">
    <property type="entry name" value="NTP_transferase_dom"/>
</dbReference>
<reference evidence="4 5" key="1">
    <citation type="journal article" date="2014" name="Genome Announc.">
        <title>Draft Genome Sequence of the Agar-Degrading Bacterium Catenovulum sp. Strain DS-2, Isolated from Intestines of Haliotis diversicolor.</title>
        <authorList>
            <person name="Shan D."/>
            <person name="Li X."/>
            <person name="Gu Z."/>
            <person name="Wei G."/>
            <person name="Gao Z."/>
            <person name="Shao Z."/>
        </authorList>
    </citation>
    <scope>NUCLEOTIDE SEQUENCE [LARGE SCALE GENOMIC DNA]</scope>
    <source>
        <strain evidence="4 5">DS-2</strain>
    </source>
</reference>
<dbReference type="SUPFAM" id="SSF53448">
    <property type="entry name" value="Nucleotide-diphospho-sugar transferases"/>
    <property type="match status" value="1"/>
</dbReference>
<keyword evidence="2" id="KW-0548">Nucleotidyltransferase</keyword>
<dbReference type="Pfam" id="PF00483">
    <property type="entry name" value="NTP_transferase"/>
    <property type="match status" value="1"/>
</dbReference>
<dbReference type="eggNOG" id="COG1208">
    <property type="taxonomic scope" value="Bacteria"/>
</dbReference>
<dbReference type="EMBL" id="ARZY01000029">
    <property type="protein sequence ID" value="EWH09106.1"/>
    <property type="molecule type" value="Genomic_DNA"/>
</dbReference>
<protein>
    <submittedName>
        <fullName evidence="4">Nucleotidyl transferase</fullName>
    </submittedName>
</protein>
<organism evidence="4 5">
    <name type="scientific">Catenovulum agarivorans DS-2</name>
    <dbReference type="NCBI Taxonomy" id="1328313"/>
    <lineage>
        <taxon>Bacteria</taxon>
        <taxon>Pseudomonadati</taxon>
        <taxon>Pseudomonadota</taxon>
        <taxon>Gammaproteobacteria</taxon>
        <taxon>Alteromonadales</taxon>
        <taxon>Alteromonadaceae</taxon>
        <taxon>Catenovulum</taxon>
    </lineage>
</organism>
<evidence type="ECO:0000256" key="2">
    <source>
        <dbReference type="ARBA" id="ARBA00022695"/>
    </source>
</evidence>
<dbReference type="InterPro" id="IPR029044">
    <property type="entry name" value="Nucleotide-diphossugar_trans"/>
</dbReference>
<keyword evidence="5" id="KW-1185">Reference proteome</keyword>
<dbReference type="PANTHER" id="PTHR43584">
    <property type="entry name" value="NUCLEOTIDYL TRANSFERASE"/>
    <property type="match status" value="1"/>
</dbReference>
<sequence>MQAMILAAGQGKRMRPLTEKTPKPLLPVAGKALIEYQIEALVKAGINELVINHAWLGEQIPTYLGNGEKYNCNIQYSAEPIDAYETAGGIIHALPLLKDESFIVINSDVWCDFDYQQLLSIKLQNKLAHLVLVENPAHNPQGDFALEQGQVKLRGSKKYTFAGIGLYHRALFAGNHTMPLPLGRLLKQHIANMTVSGQLHSGLWFDIGTPERLAAIEKLQTHQ</sequence>
<dbReference type="Proteomes" id="UP000019276">
    <property type="component" value="Unassembled WGS sequence"/>
</dbReference>
<proteinExistence type="predicted"/>
<dbReference type="PANTHER" id="PTHR43584:SF8">
    <property type="entry name" value="N-ACETYLMURAMATE ALPHA-1-PHOSPHATE URIDYLYLTRANSFERASE"/>
    <property type="match status" value="1"/>
</dbReference>
<accession>W7QAX1</accession>
<evidence type="ECO:0000313" key="5">
    <source>
        <dbReference type="Proteomes" id="UP000019276"/>
    </source>
</evidence>
<evidence type="ECO:0000259" key="3">
    <source>
        <dbReference type="Pfam" id="PF00483"/>
    </source>
</evidence>
<dbReference type="STRING" id="1328313.DS2_14069"/>
<comment type="caution">
    <text evidence="4">The sequence shown here is derived from an EMBL/GenBank/DDBJ whole genome shotgun (WGS) entry which is preliminary data.</text>
</comment>
<keyword evidence="1 4" id="KW-0808">Transferase</keyword>
<dbReference type="OrthoDB" id="9788272at2"/>
<gene>
    <name evidence="4" type="ORF">DS2_14069</name>
</gene>
<dbReference type="RefSeq" id="WP_035015468.1">
    <property type="nucleotide sequence ID" value="NZ_ARZY01000029.1"/>
</dbReference>
<dbReference type="GO" id="GO:0016779">
    <property type="term" value="F:nucleotidyltransferase activity"/>
    <property type="evidence" value="ECO:0007669"/>
    <property type="project" value="UniProtKB-KW"/>
</dbReference>
<evidence type="ECO:0000256" key="1">
    <source>
        <dbReference type="ARBA" id="ARBA00022679"/>
    </source>
</evidence>
<name>W7QAX1_9ALTE</name>
<dbReference type="CDD" id="cd06422">
    <property type="entry name" value="NTP_transferase_like_1"/>
    <property type="match status" value="1"/>
</dbReference>
<feature type="domain" description="Nucleotidyl transferase" evidence="3">
    <location>
        <begin position="3"/>
        <end position="127"/>
    </location>
</feature>
<dbReference type="Gene3D" id="3.90.550.10">
    <property type="entry name" value="Spore Coat Polysaccharide Biosynthesis Protein SpsA, Chain A"/>
    <property type="match status" value="1"/>
</dbReference>
<dbReference type="InterPro" id="IPR050065">
    <property type="entry name" value="GlmU-like"/>
</dbReference>
<evidence type="ECO:0000313" key="4">
    <source>
        <dbReference type="EMBL" id="EWH09106.1"/>
    </source>
</evidence>
<dbReference type="InterPro" id="IPR054790">
    <property type="entry name" value="MurU"/>
</dbReference>